<accession>A0A2R8AXH7</accession>
<feature type="domain" description="Carbohydrate kinase PfkB" evidence="1">
    <location>
        <begin position="14"/>
        <end position="127"/>
    </location>
</feature>
<gene>
    <name evidence="2" type="ORF">PRI8871_02467</name>
</gene>
<dbReference type="OrthoDB" id="9813569at2"/>
<proteinExistence type="predicted"/>
<evidence type="ECO:0000313" key="2">
    <source>
        <dbReference type="EMBL" id="SPF80657.1"/>
    </source>
</evidence>
<dbReference type="RefSeq" id="WP_108886496.1">
    <property type="nucleotide sequence ID" value="NZ_OMOJ01000004.1"/>
</dbReference>
<sequence length="206" mass="22185">MRRGFLTAGTWCLDRNITVDQWRSEDMAAAVQRVDPAGGGSACNFAVDMRRLDGSIPVATTGLVGAGENGDFLLTVADNYGIDRSRVARLPGMMTQTTDAYLSAKTGRRTHIIFFGVADVLSPDHLDVSGSTARVLHLGLPGIHKTMDNAWGEDANGWVTVLKRARAEGLRTNLEFVAGPEDQIRRIGLPCLPHLDTLGSGLIANR</sequence>
<dbReference type="AlphaFoldDB" id="A0A2R8AXH7"/>
<dbReference type="Pfam" id="PF00294">
    <property type="entry name" value="PfkB"/>
    <property type="match status" value="1"/>
</dbReference>
<dbReference type="InterPro" id="IPR029056">
    <property type="entry name" value="Ribokinase-like"/>
</dbReference>
<protein>
    <recommendedName>
        <fullName evidence="1">Carbohydrate kinase PfkB domain-containing protein</fullName>
    </recommendedName>
</protein>
<name>A0A2R8AXH7_9RHOB</name>
<organism evidence="2 3">
    <name type="scientific">Pseudoprimorskyibacter insulae</name>
    <dbReference type="NCBI Taxonomy" id="1695997"/>
    <lineage>
        <taxon>Bacteria</taxon>
        <taxon>Pseudomonadati</taxon>
        <taxon>Pseudomonadota</taxon>
        <taxon>Alphaproteobacteria</taxon>
        <taxon>Rhodobacterales</taxon>
        <taxon>Paracoccaceae</taxon>
        <taxon>Pseudoprimorskyibacter</taxon>
    </lineage>
</organism>
<dbReference type="GO" id="GO:0003824">
    <property type="term" value="F:catalytic activity"/>
    <property type="evidence" value="ECO:0007669"/>
    <property type="project" value="UniProtKB-ARBA"/>
</dbReference>
<evidence type="ECO:0000259" key="1">
    <source>
        <dbReference type="Pfam" id="PF00294"/>
    </source>
</evidence>
<evidence type="ECO:0000313" key="3">
    <source>
        <dbReference type="Proteomes" id="UP000244904"/>
    </source>
</evidence>
<dbReference type="SUPFAM" id="SSF53613">
    <property type="entry name" value="Ribokinase-like"/>
    <property type="match status" value="1"/>
</dbReference>
<dbReference type="EMBL" id="OMOJ01000004">
    <property type="protein sequence ID" value="SPF80657.1"/>
    <property type="molecule type" value="Genomic_DNA"/>
</dbReference>
<reference evidence="3" key="1">
    <citation type="submission" date="2018-03" db="EMBL/GenBank/DDBJ databases">
        <authorList>
            <person name="Rodrigo-Torres L."/>
            <person name="Arahal R. D."/>
            <person name="Lucena T."/>
        </authorList>
    </citation>
    <scope>NUCLEOTIDE SEQUENCE [LARGE SCALE GENOMIC DNA]</scope>
    <source>
        <strain evidence="3">CECT 8871</strain>
    </source>
</reference>
<dbReference type="Proteomes" id="UP000244904">
    <property type="component" value="Unassembled WGS sequence"/>
</dbReference>
<dbReference type="Gene3D" id="3.40.1190.20">
    <property type="match status" value="1"/>
</dbReference>
<keyword evidence="3" id="KW-1185">Reference proteome</keyword>
<dbReference type="InterPro" id="IPR011611">
    <property type="entry name" value="PfkB_dom"/>
</dbReference>